<dbReference type="PANTHER" id="PTHR38659">
    <property type="entry name" value="METAL-DEPENDENT PHOSPHOHYDROLASE"/>
    <property type="match status" value="1"/>
</dbReference>
<dbReference type="InterPro" id="IPR006675">
    <property type="entry name" value="HDIG_dom"/>
</dbReference>
<evidence type="ECO:0000313" key="3">
    <source>
        <dbReference type="Proteomes" id="UP000623172"/>
    </source>
</evidence>
<comment type="caution">
    <text evidence="2">The sequence shown here is derived from an EMBL/GenBank/DDBJ whole genome shotgun (WGS) entry which is preliminary data.</text>
</comment>
<dbReference type="SUPFAM" id="SSF109604">
    <property type="entry name" value="HD-domain/PDEase-like"/>
    <property type="match status" value="1"/>
</dbReference>
<dbReference type="NCBIfam" id="TIGR00277">
    <property type="entry name" value="HDIG"/>
    <property type="match status" value="1"/>
</dbReference>
<dbReference type="InterPro" id="IPR003607">
    <property type="entry name" value="HD/PDEase_dom"/>
</dbReference>
<proteinExistence type="predicted"/>
<evidence type="ECO:0000313" key="2">
    <source>
        <dbReference type="EMBL" id="MBC8530399.1"/>
    </source>
</evidence>
<dbReference type="Proteomes" id="UP000623172">
    <property type="component" value="Unassembled WGS sequence"/>
</dbReference>
<evidence type="ECO:0000259" key="1">
    <source>
        <dbReference type="Pfam" id="PF01966"/>
    </source>
</evidence>
<feature type="domain" description="HD" evidence="1">
    <location>
        <begin position="21"/>
        <end position="110"/>
    </location>
</feature>
<dbReference type="Gene3D" id="1.10.3210.10">
    <property type="entry name" value="Hypothetical protein af1432"/>
    <property type="match status" value="1"/>
</dbReference>
<dbReference type="Pfam" id="PF01966">
    <property type="entry name" value="HD"/>
    <property type="match status" value="1"/>
</dbReference>
<sequence>MTREEGYAWVTEELKGPGLVKHVLATEAIMRALAQRLGEDEEAFGLAGLIHDVDYELTGEKPEEHGRVGAEWMRARGVDEAVIHAVEAHNGDMLGVPRESVMDRCLYAADPMTGLIVAAALVRPSKKLADVTVESIGKKWHSKSFAKGASRTQMETCRDFGMELNDFIDLSIKAMQAISNDLGL</sequence>
<protein>
    <submittedName>
        <fullName evidence="2">HDIG domain-containing protein</fullName>
    </submittedName>
</protein>
<dbReference type="RefSeq" id="WP_249314305.1">
    <property type="nucleotide sequence ID" value="NZ_JACRSR010000001.1"/>
</dbReference>
<dbReference type="PANTHER" id="PTHR38659:SF1">
    <property type="entry name" value="METAL DEPENDENT PHOSPHOHYDROLASE"/>
    <property type="match status" value="1"/>
</dbReference>
<reference evidence="2" key="1">
    <citation type="submission" date="2020-08" db="EMBL/GenBank/DDBJ databases">
        <title>Genome public.</title>
        <authorList>
            <person name="Liu C."/>
            <person name="Sun Q."/>
        </authorList>
    </citation>
    <scope>NUCLEOTIDE SEQUENCE</scope>
    <source>
        <strain evidence="2">NSJ-53</strain>
    </source>
</reference>
<dbReference type="InterPro" id="IPR006674">
    <property type="entry name" value="HD_domain"/>
</dbReference>
<dbReference type="EMBL" id="JACRSR010000001">
    <property type="protein sequence ID" value="MBC8530399.1"/>
    <property type="molecule type" value="Genomic_DNA"/>
</dbReference>
<name>A0A926D3U7_9FIRM</name>
<keyword evidence="3" id="KW-1185">Reference proteome</keyword>
<dbReference type="CDD" id="cd00077">
    <property type="entry name" value="HDc"/>
    <property type="match status" value="1"/>
</dbReference>
<accession>A0A926D3U7</accession>
<gene>
    <name evidence="2" type="ORF">H8696_00880</name>
</gene>
<dbReference type="AlphaFoldDB" id="A0A926D3U7"/>
<organism evidence="2 3">
    <name type="scientific">Gehongia tenuis</name>
    <dbReference type="NCBI Taxonomy" id="2763655"/>
    <lineage>
        <taxon>Bacteria</taxon>
        <taxon>Bacillati</taxon>
        <taxon>Bacillota</taxon>
        <taxon>Clostridia</taxon>
        <taxon>Christensenellales</taxon>
        <taxon>Christensenellaceae</taxon>
        <taxon>Gehongia</taxon>
    </lineage>
</organism>